<name>A0A7K0E1P9_9NOCA</name>
<evidence type="ECO:0000313" key="2">
    <source>
        <dbReference type="EMBL" id="MQY32016.1"/>
    </source>
</evidence>
<gene>
    <name evidence="2" type="ORF">NRB56_76300</name>
</gene>
<dbReference type="AlphaFoldDB" id="A0A7K0E1P9"/>
<keyword evidence="1" id="KW-0175">Coiled coil</keyword>
<comment type="caution">
    <text evidence="2">The sequence shown here is derived from an EMBL/GenBank/DDBJ whole genome shotgun (WGS) entry which is preliminary data.</text>
</comment>
<evidence type="ECO:0000313" key="3">
    <source>
        <dbReference type="Proteomes" id="UP000431401"/>
    </source>
</evidence>
<protein>
    <submittedName>
        <fullName evidence="2">Uncharacterized protein</fullName>
    </submittedName>
</protein>
<evidence type="ECO:0000256" key="1">
    <source>
        <dbReference type="SAM" id="Coils"/>
    </source>
</evidence>
<proteinExistence type="predicted"/>
<feature type="coiled-coil region" evidence="1">
    <location>
        <begin position="233"/>
        <end position="296"/>
    </location>
</feature>
<keyword evidence="3" id="KW-1185">Reference proteome</keyword>
<dbReference type="Proteomes" id="UP000431401">
    <property type="component" value="Unassembled WGS sequence"/>
</dbReference>
<organism evidence="2 3">
    <name type="scientific">Nocardia aurantia</name>
    <dbReference type="NCBI Taxonomy" id="2585199"/>
    <lineage>
        <taxon>Bacteria</taxon>
        <taxon>Bacillati</taxon>
        <taxon>Actinomycetota</taxon>
        <taxon>Actinomycetes</taxon>
        <taxon>Mycobacteriales</taxon>
        <taxon>Nocardiaceae</taxon>
        <taxon>Nocardia</taxon>
    </lineage>
</organism>
<reference evidence="2 3" key="1">
    <citation type="submission" date="2019-10" db="EMBL/GenBank/DDBJ databases">
        <title>Nocardia macrotermitis sp. nov. and Nocardia aurantia sp. nov., isolated from the gut of fungus growing-termite Macrotermes natalensis.</title>
        <authorList>
            <person name="Benndorf R."/>
            <person name="Schwitalla J."/>
            <person name="Martin K."/>
            <person name="De Beer W."/>
            <person name="Kaster A.-K."/>
            <person name="Vollmers J."/>
            <person name="Poulsen M."/>
            <person name="Beemelmanns C."/>
        </authorList>
    </citation>
    <scope>NUCLEOTIDE SEQUENCE [LARGE SCALE GENOMIC DNA]</scope>
    <source>
        <strain evidence="2 3">RB56</strain>
    </source>
</reference>
<sequence>MTGRKRYFARLVDIVNAEELEQAHRRLSIVNAGQDGEVVFTYGTVPTWLSGWPRHVVVAERIPRWHPVVVSVRTEKRLSCTAEVKPRALRILHLIATEADARGHKPALPRRDLDRNGYHRTYEHGHLKIAIRDYTYTVSVFQQNDRVEHVATSKELEEQKRYSWTKIPKWDSVPNGQLGINVCLLDGRDSHGFTDNPKRLIIVEDLLPEAMQWLERDADRRDAVKEAERIRAIAEVERQREAARLAEVQHRENLKADELRSQAGRWAEAAMIRTYLAALAERVAEVEDDVQRTTATEWLEWGRGYVEQLDPLAGVPGPPRHRSMTWEERLDLTAAARSSMS</sequence>
<accession>A0A7K0E1P9</accession>
<dbReference type="EMBL" id="WEGI01000032">
    <property type="protein sequence ID" value="MQY32016.1"/>
    <property type="molecule type" value="Genomic_DNA"/>
</dbReference>